<gene>
    <name evidence="8" type="ORF">SDRG_01891</name>
</gene>
<organism evidence="8 9">
    <name type="scientific">Saprolegnia diclina (strain VS20)</name>
    <dbReference type="NCBI Taxonomy" id="1156394"/>
    <lineage>
        <taxon>Eukaryota</taxon>
        <taxon>Sar</taxon>
        <taxon>Stramenopiles</taxon>
        <taxon>Oomycota</taxon>
        <taxon>Saprolegniomycetes</taxon>
        <taxon>Saprolegniales</taxon>
        <taxon>Saprolegniaceae</taxon>
        <taxon>Saprolegnia</taxon>
    </lineage>
</organism>
<dbReference type="InterPro" id="IPR027359">
    <property type="entry name" value="Volt_channel_dom_sf"/>
</dbReference>
<keyword evidence="2 6" id="KW-0812">Transmembrane</keyword>
<dbReference type="EMBL" id="JH767135">
    <property type="protein sequence ID" value="EQC40823.1"/>
    <property type="molecule type" value="Genomic_DNA"/>
</dbReference>
<feature type="transmembrane region" description="Helical" evidence="6">
    <location>
        <begin position="458"/>
        <end position="479"/>
    </location>
</feature>
<feature type="transmembrane region" description="Helical" evidence="6">
    <location>
        <begin position="642"/>
        <end position="665"/>
    </location>
</feature>
<evidence type="ECO:0000256" key="4">
    <source>
        <dbReference type="ARBA" id="ARBA00023136"/>
    </source>
</evidence>
<dbReference type="STRING" id="1156394.T0S6M8"/>
<dbReference type="GeneID" id="19942618"/>
<feature type="transmembrane region" description="Helical" evidence="6">
    <location>
        <begin position="188"/>
        <end position="213"/>
    </location>
</feature>
<name>T0S6M8_SAPDV</name>
<evidence type="ECO:0000313" key="9">
    <source>
        <dbReference type="Proteomes" id="UP000030762"/>
    </source>
</evidence>
<feature type="transmembrane region" description="Helical" evidence="6">
    <location>
        <begin position="106"/>
        <end position="126"/>
    </location>
</feature>
<dbReference type="eggNOG" id="KOG2301">
    <property type="taxonomic scope" value="Eukaryota"/>
</dbReference>
<feature type="transmembrane region" description="Helical" evidence="6">
    <location>
        <begin position="556"/>
        <end position="575"/>
    </location>
</feature>
<dbReference type="Gene3D" id="1.20.120.350">
    <property type="entry name" value="Voltage-gated potassium channels. Chain C"/>
    <property type="match status" value="1"/>
</dbReference>
<evidence type="ECO:0000259" key="7">
    <source>
        <dbReference type="Pfam" id="PF00520"/>
    </source>
</evidence>
<evidence type="ECO:0000256" key="3">
    <source>
        <dbReference type="ARBA" id="ARBA00022989"/>
    </source>
</evidence>
<dbReference type="PANTHER" id="PTHR46988:SF4">
    <property type="entry name" value="ION TRANSPORT DOMAIN-CONTAINING PROTEIN"/>
    <property type="match status" value="1"/>
</dbReference>
<dbReference type="InterPro" id="IPR005821">
    <property type="entry name" value="Ion_trans_dom"/>
</dbReference>
<dbReference type="AlphaFoldDB" id="T0S6M8"/>
<feature type="transmembrane region" description="Helical" evidence="6">
    <location>
        <begin position="260"/>
        <end position="283"/>
    </location>
</feature>
<accession>T0S6M8</accession>
<dbReference type="Pfam" id="PF00520">
    <property type="entry name" value="Ion_trans"/>
    <property type="match status" value="2"/>
</dbReference>
<dbReference type="GO" id="GO:0016020">
    <property type="term" value="C:membrane"/>
    <property type="evidence" value="ECO:0007669"/>
    <property type="project" value="UniProtKB-SubCell"/>
</dbReference>
<keyword evidence="9" id="KW-1185">Reference proteome</keyword>
<dbReference type="InterPro" id="IPR044581">
    <property type="entry name" value="TPC1_plant"/>
</dbReference>
<dbReference type="SUPFAM" id="SSF81324">
    <property type="entry name" value="Voltage-gated potassium channels"/>
    <property type="match status" value="2"/>
</dbReference>
<dbReference type="GO" id="GO:0005245">
    <property type="term" value="F:voltage-gated calcium channel activity"/>
    <property type="evidence" value="ECO:0007669"/>
    <property type="project" value="InterPro"/>
</dbReference>
<dbReference type="OrthoDB" id="416585at2759"/>
<keyword evidence="4 6" id="KW-0472">Membrane</keyword>
<feature type="transmembrane region" description="Helical" evidence="6">
    <location>
        <begin position="420"/>
        <end position="438"/>
    </location>
</feature>
<feature type="compositionally biased region" description="Basic and acidic residues" evidence="5">
    <location>
        <begin position="708"/>
        <end position="724"/>
    </location>
</feature>
<sequence>MLQQPLLELGPEDRHLVTKAAWLVEDAFRGFEKPHPDATVRAVQLLKLYYRLRYVRYFAVTVLLSLSYIETPYWCANSGDHPCGDPDDATTPLTFDMAWLSGRQSMAVEVACLAIIWGNDMLLLSSLKRKYAARRDRLAVSLLYTAATVNVVVRLAGNFADAGRVASFFRLLIFVSSLRSARSTYQKLYFVLGEVGNLLCLVGIYVLFCGWLATILFRDTPQAAITSSFLESSWQLLILLTTANFPDVMMPAYAMHRANALFFICFVFFGLFFLMNVILAQVFSNFQWVASREAATHAANRDRLLTKAFRTLAAVQKSHTNDESEDEHIALDLLVCFFTELNQYKVIKALKKRHMKDLFHQLDENDDGRVYVAQFIDICDVMRAYMSLHRPKPSEVDMLFPALASSPRYQRLCTYVTHRWFELFFDALLVINAIVIVIEFTTDIDNFSMSGSWSRWEAVATCFSCLFLLEMLLKLLVLGVREYWYSGKNRFDALITVASLTIDIYAYIPNAYNSHTMVKVLLLVRCLRLLRLIMAVKRYRVLFSAWLRLLPVGKNILLVLFCNMNLFALVGHHLFGGKISPATMDARYPNVSYTVNRYYANNFNDIPSGMVTLFELLVVNNWFVIVDGHVAVTTIYARFFFISYWIVGVIVTLNLFIASILDAFLAEYVQERTIEADMQHGDDDEVSLRKSLSRRQLAASTRAQHLAETGDSHETDENSEQARV</sequence>
<keyword evidence="3 6" id="KW-1133">Transmembrane helix</keyword>
<dbReference type="RefSeq" id="XP_008605667.1">
    <property type="nucleotide sequence ID" value="XM_008607445.1"/>
</dbReference>
<feature type="region of interest" description="Disordered" evidence="5">
    <location>
        <begin position="700"/>
        <end position="724"/>
    </location>
</feature>
<dbReference type="Proteomes" id="UP000030762">
    <property type="component" value="Unassembled WGS sequence"/>
</dbReference>
<comment type="subcellular location">
    <subcellularLocation>
        <location evidence="1">Membrane</location>
        <topology evidence="1">Multi-pass membrane protein</topology>
    </subcellularLocation>
</comment>
<evidence type="ECO:0000256" key="1">
    <source>
        <dbReference type="ARBA" id="ARBA00004141"/>
    </source>
</evidence>
<protein>
    <recommendedName>
        <fullName evidence="7">Ion transport domain-containing protein</fullName>
    </recommendedName>
</protein>
<evidence type="ECO:0000256" key="6">
    <source>
        <dbReference type="SAM" id="Phobius"/>
    </source>
</evidence>
<dbReference type="OMA" id="MCSTAIV"/>
<feature type="domain" description="Ion transport" evidence="7">
    <location>
        <begin position="418"/>
        <end position="670"/>
    </location>
</feature>
<feature type="transmembrane region" description="Helical" evidence="6">
    <location>
        <begin position="54"/>
        <end position="74"/>
    </location>
</feature>
<dbReference type="PANTHER" id="PTHR46988">
    <property type="entry name" value="TWO PORE CALCIUM CHANNEL PROTEIN 1"/>
    <property type="match status" value="1"/>
</dbReference>
<feature type="domain" description="Ion transport" evidence="7">
    <location>
        <begin position="155"/>
        <end position="292"/>
    </location>
</feature>
<evidence type="ECO:0000256" key="2">
    <source>
        <dbReference type="ARBA" id="ARBA00022692"/>
    </source>
</evidence>
<proteinExistence type="predicted"/>
<reference evidence="8 9" key="1">
    <citation type="submission" date="2012-04" db="EMBL/GenBank/DDBJ databases">
        <title>The Genome Sequence of Saprolegnia declina VS20.</title>
        <authorList>
            <consortium name="The Broad Institute Genome Sequencing Platform"/>
            <person name="Russ C."/>
            <person name="Nusbaum C."/>
            <person name="Tyler B."/>
            <person name="van West P."/>
            <person name="Dieguez-Uribeondo J."/>
            <person name="de Bruijn I."/>
            <person name="Tripathy S."/>
            <person name="Jiang R."/>
            <person name="Young S.K."/>
            <person name="Zeng Q."/>
            <person name="Gargeya S."/>
            <person name="Fitzgerald M."/>
            <person name="Haas B."/>
            <person name="Abouelleil A."/>
            <person name="Alvarado L."/>
            <person name="Arachchi H.M."/>
            <person name="Berlin A."/>
            <person name="Chapman S.B."/>
            <person name="Goldberg J."/>
            <person name="Griggs A."/>
            <person name="Gujja S."/>
            <person name="Hansen M."/>
            <person name="Howarth C."/>
            <person name="Imamovic A."/>
            <person name="Larimer J."/>
            <person name="McCowen C."/>
            <person name="Montmayeur A."/>
            <person name="Murphy C."/>
            <person name="Neiman D."/>
            <person name="Pearson M."/>
            <person name="Priest M."/>
            <person name="Roberts A."/>
            <person name="Saif S."/>
            <person name="Shea T."/>
            <person name="Sisk P."/>
            <person name="Sykes S."/>
            <person name="Wortman J."/>
            <person name="Nusbaum C."/>
            <person name="Birren B."/>
        </authorList>
    </citation>
    <scope>NUCLEOTIDE SEQUENCE [LARGE SCALE GENOMIC DNA]</scope>
    <source>
        <strain evidence="8 9">VS20</strain>
    </source>
</reference>
<dbReference type="InParanoid" id="T0S6M8"/>
<dbReference type="Gene3D" id="1.10.287.70">
    <property type="match status" value="2"/>
</dbReference>
<dbReference type="VEuPathDB" id="FungiDB:SDRG_01891"/>
<evidence type="ECO:0000256" key="5">
    <source>
        <dbReference type="SAM" id="MobiDB-lite"/>
    </source>
</evidence>
<evidence type="ECO:0000313" key="8">
    <source>
        <dbReference type="EMBL" id="EQC40823.1"/>
    </source>
</evidence>